<dbReference type="InterPro" id="IPR036291">
    <property type="entry name" value="NAD(P)-bd_dom_sf"/>
</dbReference>
<dbReference type="Pfam" id="PF02826">
    <property type="entry name" value="2-Hacid_dh_C"/>
    <property type="match status" value="1"/>
</dbReference>
<proteinExistence type="inferred from homology"/>
<keyword evidence="3" id="KW-0520">NAD</keyword>
<evidence type="ECO:0000256" key="3">
    <source>
        <dbReference type="ARBA" id="ARBA00023027"/>
    </source>
</evidence>
<keyword evidence="8" id="KW-1185">Reference proteome</keyword>
<dbReference type="SUPFAM" id="SSF51735">
    <property type="entry name" value="NAD(P)-binding Rossmann-fold domains"/>
    <property type="match status" value="1"/>
</dbReference>
<evidence type="ECO:0000313" key="8">
    <source>
        <dbReference type="Proteomes" id="UP001317532"/>
    </source>
</evidence>
<dbReference type="Gene3D" id="3.40.50.720">
    <property type="entry name" value="NAD(P)-binding Rossmann-like Domain"/>
    <property type="match status" value="2"/>
</dbReference>
<dbReference type="InterPro" id="IPR006139">
    <property type="entry name" value="D-isomer_2_OHA_DH_cat_dom"/>
</dbReference>
<evidence type="ECO:0000259" key="6">
    <source>
        <dbReference type="Pfam" id="PF02826"/>
    </source>
</evidence>
<dbReference type="RefSeq" id="WP_317997272.1">
    <property type="nucleotide sequence ID" value="NZ_AP025523.1"/>
</dbReference>
<organism evidence="7 8">
    <name type="scientific">Vulcanimicrobium alpinum</name>
    <dbReference type="NCBI Taxonomy" id="3016050"/>
    <lineage>
        <taxon>Bacteria</taxon>
        <taxon>Bacillati</taxon>
        <taxon>Vulcanimicrobiota</taxon>
        <taxon>Vulcanimicrobiia</taxon>
        <taxon>Vulcanimicrobiales</taxon>
        <taxon>Vulcanimicrobiaceae</taxon>
        <taxon>Vulcanimicrobium</taxon>
    </lineage>
</organism>
<dbReference type="InterPro" id="IPR006140">
    <property type="entry name" value="D-isomer_DH_NAD-bd"/>
</dbReference>
<dbReference type="GO" id="GO:0051287">
    <property type="term" value="F:NAD binding"/>
    <property type="evidence" value="ECO:0007669"/>
    <property type="project" value="InterPro"/>
</dbReference>
<feature type="domain" description="D-isomer specific 2-hydroxyacid dehydrogenase NAD-binding" evidence="6">
    <location>
        <begin position="106"/>
        <end position="279"/>
    </location>
</feature>
<evidence type="ECO:0000256" key="1">
    <source>
        <dbReference type="ARBA" id="ARBA00005854"/>
    </source>
</evidence>
<keyword evidence="2 4" id="KW-0560">Oxidoreductase</keyword>
<dbReference type="Pfam" id="PF00389">
    <property type="entry name" value="2-Hacid_dh"/>
    <property type="match status" value="1"/>
</dbReference>
<reference evidence="7 8" key="1">
    <citation type="journal article" date="2022" name="ISME Commun">
        <title>Vulcanimicrobium alpinus gen. nov. sp. nov., the first cultivated representative of the candidate phylum 'Eremiobacterota', is a metabolically versatile aerobic anoxygenic phototroph.</title>
        <authorList>
            <person name="Yabe S."/>
            <person name="Muto K."/>
            <person name="Abe K."/>
            <person name="Yokota A."/>
            <person name="Staudigel H."/>
            <person name="Tebo B.M."/>
        </authorList>
    </citation>
    <scope>NUCLEOTIDE SEQUENCE [LARGE SCALE GENOMIC DNA]</scope>
    <source>
        <strain evidence="7 8">WC8-2</strain>
    </source>
</reference>
<sequence>MRVVFRSPILRPQFEELAGRHGVAFVVPEDEAALHKALADADALWMWPDFYDAGLVGAIAPHAHRLRWVQLQTMGYDPVEAHGIPPGVTVTTAGDAFAPAVAEHALALLLALVRQVHRAARAQRWDPSIAAGIGTLVDARIAVLGFGSIGREIAQRLRACGARVVAITRRGVPHPLVDEMHSVEELAAALAGADALIVAAPLTAGTRAIVGAATLAMLPPRAVVVNIARGGLVDHDALLAALRHGTIAGAGLDVTDPEPLPGEHPLWRRPDVIVTPHVAGYGGAVSPRRLLERVERNLTLYRAGAPLENAVNLVAGA</sequence>
<dbReference type="EMBL" id="AP025523">
    <property type="protein sequence ID" value="BDE06305.1"/>
    <property type="molecule type" value="Genomic_DNA"/>
</dbReference>
<dbReference type="GO" id="GO:0016616">
    <property type="term" value="F:oxidoreductase activity, acting on the CH-OH group of donors, NAD or NADP as acceptor"/>
    <property type="evidence" value="ECO:0007669"/>
    <property type="project" value="InterPro"/>
</dbReference>
<dbReference type="SUPFAM" id="SSF52283">
    <property type="entry name" value="Formate/glycerate dehydrogenase catalytic domain-like"/>
    <property type="match status" value="1"/>
</dbReference>
<evidence type="ECO:0000259" key="5">
    <source>
        <dbReference type="Pfam" id="PF00389"/>
    </source>
</evidence>
<comment type="similarity">
    <text evidence="1 4">Belongs to the D-isomer specific 2-hydroxyacid dehydrogenase family.</text>
</comment>
<dbReference type="PANTHER" id="PTHR43333">
    <property type="entry name" value="2-HACID_DH_C DOMAIN-CONTAINING PROTEIN"/>
    <property type="match status" value="1"/>
</dbReference>
<protein>
    <recommendedName>
        <fullName evidence="9">Hydroxyacid dehydrogenase</fullName>
    </recommendedName>
</protein>
<evidence type="ECO:0008006" key="9">
    <source>
        <dbReference type="Google" id="ProtNLM"/>
    </source>
</evidence>
<evidence type="ECO:0000313" key="7">
    <source>
        <dbReference type="EMBL" id="BDE06305.1"/>
    </source>
</evidence>
<feature type="domain" description="D-isomer specific 2-hydroxyacid dehydrogenase catalytic" evidence="5">
    <location>
        <begin position="11"/>
        <end position="311"/>
    </location>
</feature>
<name>A0AAN1XVQ5_UNVUL</name>
<evidence type="ECO:0000256" key="2">
    <source>
        <dbReference type="ARBA" id="ARBA00023002"/>
    </source>
</evidence>
<dbReference type="KEGG" id="vab:WPS_15810"/>
<evidence type="ECO:0000256" key="4">
    <source>
        <dbReference type="RuleBase" id="RU003719"/>
    </source>
</evidence>
<accession>A0AAN1XVQ5</accession>
<dbReference type="PANTHER" id="PTHR43333:SF1">
    <property type="entry name" value="D-ISOMER SPECIFIC 2-HYDROXYACID DEHYDROGENASE NAD-BINDING DOMAIN-CONTAINING PROTEIN"/>
    <property type="match status" value="1"/>
</dbReference>
<gene>
    <name evidence="7" type="ORF">WPS_15810</name>
</gene>
<dbReference type="Proteomes" id="UP001317532">
    <property type="component" value="Chromosome"/>
</dbReference>
<dbReference type="AlphaFoldDB" id="A0AAN1XVQ5"/>